<dbReference type="GO" id="GO:0090729">
    <property type="term" value="F:toxin activity"/>
    <property type="evidence" value="ECO:0007669"/>
    <property type="project" value="UniProtKB-KW"/>
</dbReference>
<keyword evidence="6" id="KW-0800">Toxin</keyword>
<keyword evidence="3" id="KW-0268">Exocytosis</keyword>
<keyword evidence="9" id="KW-1053">Target membrane</keyword>
<evidence type="ECO:0000256" key="2">
    <source>
        <dbReference type="ARBA" id="ARBA00004613"/>
    </source>
</evidence>
<evidence type="ECO:0000256" key="3">
    <source>
        <dbReference type="ARBA" id="ARBA00022483"/>
    </source>
</evidence>
<name>A0AAV4TUR9_CAEEX</name>
<gene>
    <name evidence="11" type="primary">USH1G</name>
    <name evidence="11" type="ORF">CEXT_215631</name>
</gene>
<dbReference type="AlphaFoldDB" id="A0AAV4TUR9"/>
<evidence type="ECO:0000256" key="7">
    <source>
        <dbReference type="ARBA" id="ARBA00022699"/>
    </source>
</evidence>
<organism evidence="11 12">
    <name type="scientific">Caerostris extrusa</name>
    <name type="common">Bark spider</name>
    <name type="synonym">Caerostris bankana</name>
    <dbReference type="NCBI Taxonomy" id="172846"/>
    <lineage>
        <taxon>Eukaryota</taxon>
        <taxon>Metazoa</taxon>
        <taxon>Ecdysozoa</taxon>
        <taxon>Arthropoda</taxon>
        <taxon>Chelicerata</taxon>
        <taxon>Arachnida</taxon>
        <taxon>Araneae</taxon>
        <taxon>Araneomorphae</taxon>
        <taxon>Entelegynae</taxon>
        <taxon>Araneoidea</taxon>
        <taxon>Araneidae</taxon>
        <taxon>Caerostris</taxon>
    </lineage>
</organism>
<accession>A0AAV4TUR9</accession>
<sequence length="117" mass="13444">MSVLDKDRFHRAARDGFLDLLRDATRKDCNSADEDGMTPTLWAAYYGNLDALRLIVGRGHPLNLHTKLPVPPWAMPLEDAGWLSWFCTNDIVCFRTPKRRLIHLKSKFLNMMDGQKS</sequence>
<keyword evidence="4" id="KW-0964">Secreted</keyword>
<keyword evidence="5" id="KW-1052">Target cell membrane</keyword>
<keyword evidence="10" id="KW-0040">ANK repeat</keyword>
<keyword evidence="9" id="KW-0472">Membrane</keyword>
<evidence type="ECO:0000256" key="6">
    <source>
        <dbReference type="ARBA" id="ARBA00022656"/>
    </source>
</evidence>
<evidence type="ECO:0000313" key="11">
    <source>
        <dbReference type="EMBL" id="GIY48597.1"/>
    </source>
</evidence>
<dbReference type="InterPro" id="IPR002110">
    <property type="entry name" value="Ankyrin_rpt"/>
</dbReference>
<evidence type="ECO:0000256" key="10">
    <source>
        <dbReference type="PROSITE-ProRule" id="PRU00023"/>
    </source>
</evidence>
<dbReference type="Proteomes" id="UP001054945">
    <property type="component" value="Unassembled WGS sequence"/>
</dbReference>
<dbReference type="GO" id="GO:0005576">
    <property type="term" value="C:extracellular region"/>
    <property type="evidence" value="ECO:0007669"/>
    <property type="project" value="UniProtKB-SubCell"/>
</dbReference>
<comment type="caution">
    <text evidence="11">The sequence shown here is derived from an EMBL/GenBank/DDBJ whole genome shotgun (WGS) entry which is preliminary data.</text>
</comment>
<dbReference type="GO" id="GO:0044231">
    <property type="term" value="C:host cell presynaptic membrane"/>
    <property type="evidence" value="ECO:0007669"/>
    <property type="project" value="UniProtKB-KW"/>
</dbReference>
<dbReference type="Gene3D" id="1.25.40.20">
    <property type="entry name" value="Ankyrin repeat-containing domain"/>
    <property type="match status" value="1"/>
</dbReference>
<dbReference type="GO" id="GO:0006887">
    <property type="term" value="P:exocytosis"/>
    <property type="evidence" value="ECO:0007669"/>
    <property type="project" value="UniProtKB-KW"/>
</dbReference>
<dbReference type="Pfam" id="PF13637">
    <property type="entry name" value="Ank_4"/>
    <property type="match status" value="1"/>
</dbReference>
<feature type="repeat" description="ANK" evidence="10">
    <location>
        <begin position="35"/>
        <end position="67"/>
    </location>
</feature>
<keyword evidence="7" id="KW-0528">Neurotoxin</keyword>
<evidence type="ECO:0000256" key="8">
    <source>
        <dbReference type="ARBA" id="ARBA00023028"/>
    </source>
</evidence>
<evidence type="ECO:0000313" key="12">
    <source>
        <dbReference type="Proteomes" id="UP001054945"/>
    </source>
</evidence>
<protein>
    <submittedName>
        <fullName evidence="11">Usher syndrome type-1G protein</fullName>
    </submittedName>
</protein>
<proteinExistence type="predicted"/>
<evidence type="ECO:0000256" key="5">
    <source>
        <dbReference type="ARBA" id="ARBA00022537"/>
    </source>
</evidence>
<dbReference type="EMBL" id="BPLR01011731">
    <property type="protein sequence ID" value="GIY48597.1"/>
    <property type="molecule type" value="Genomic_DNA"/>
</dbReference>
<comment type="subcellular location">
    <subcellularLocation>
        <location evidence="2">Secreted</location>
    </subcellularLocation>
    <subcellularLocation>
        <location evidence="1">Target cell membrane</location>
    </subcellularLocation>
</comment>
<dbReference type="GO" id="GO:0044218">
    <property type="term" value="C:other organism cell membrane"/>
    <property type="evidence" value="ECO:0007669"/>
    <property type="project" value="UniProtKB-KW"/>
</dbReference>
<keyword evidence="8" id="KW-0638">Presynaptic neurotoxin</keyword>
<evidence type="ECO:0000256" key="1">
    <source>
        <dbReference type="ARBA" id="ARBA00004175"/>
    </source>
</evidence>
<evidence type="ECO:0000256" key="9">
    <source>
        <dbReference type="ARBA" id="ARBA00023298"/>
    </source>
</evidence>
<keyword evidence="12" id="KW-1185">Reference proteome</keyword>
<evidence type="ECO:0000256" key="4">
    <source>
        <dbReference type="ARBA" id="ARBA00022525"/>
    </source>
</evidence>
<dbReference type="PROSITE" id="PS50088">
    <property type="entry name" value="ANK_REPEAT"/>
    <property type="match status" value="1"/>
</dbReference>
<dbReference type="SUPFAM" id="SSF48403">
    <property type="entry name" value="Ankyrin repeat"/>
    <property type="match status" value="1"/>
</dbReference>
<dbReference type="InterPro" id="IPR036770">
    <property type="entry name" value="Ankyrin_rpt-contain_sf"/>
</dbReference>
<reference evidence="11 12" key="1">
    <citation type="submission" date="2021-06" db="EMBL/GenBank/DDBJ databases">
        <title>Caerostris extrusa draft genome.</title>
        <authorList>
            <person name="Kono N."/>
            <person name="Arakawa K."/>
        </authorList>
    </citation>
    <scope>NUCLEOTIDE SEQUENCE [LARGE SCALE GENOMIC DNA]</scope>
</reference>